<keyword evidence="2" id="KW-1015">Disulfide bond</keyword>
<proteinExistence type="predicted"/>
<dbReference type="PANTHER" id="PTHR22595">
    <property type="entry name" value="CHITINASE-RELATED"/>
    <property type="match status" value="1"/>
</dbReference>
<dbReference type="Proteomes" id="UP000017148">
    <property type="component" value="Unassembled WGS sequence"/>
</dbReference>
<feature type="domain" description="Glycoside hydrolase family 19 catalytic" evidence="4">
    <location>
        <begin position="482"/>
        <end position="492"/>
    </location>
</feature>
<dbReference type="PROSITE" id="PS00774">
    <property type="entry name" value="CHITINASE_19_2"/>
    <property type="match status" value="1"/>
</dbReference>
<dbReference type="GO" id="GO:0016998">
    <property type="term" value="P:cell wall macromolecule catabolic process"/>
    <property type="evidence" value="ECO:0007669"/>
    <property type="project" value="InterPro"/>
</dbReference>
<dbReference type="CDD" id="cd00325">
    <property type="entry name" value="chitinase_GH19"/>
    <property type="match status" value="1"/>
</dbReference>
<dbReference type="AlphaFoldDB" id="U7DCE2"/>
<comment type="caution">
    <text evidence="5">The sequence shown here is derived from an EMBL/GenBank/DDBJ whole genome shotgun (WGS) entry which is preliminary data.</text>
</comment>
<dbReference type="RefSeq" id="WP_022635603.1">
    <property type="nucleotide sequence ID" value="NZ_ASJR01000001.1"/>
</dbReference>
<dbReference type="InterPro" id="IPR026444">
    <property type="entry name" value="Secre_tail"/>
</dbReference>
<evidence type="ECO:0000313" key="5">
    <source>
        <dbReference type="EMBL" id="ERP39243.1"/>
    </source>
</evidence>
<keyword evidence="3" id="KW-0732">Signal</keyword>
<keyword evidence="6" id="KW-1185">Reference proteome</keyword>
<dbReference type="OrthoDB" id="6018988at2"/>
<evidence type="ECO:0000313" key="6">
    <source>
        <dbReference type="Proteomes" id="UP000017148"/>
    </source>
</evidence>
<evidence type="ECO:0000259" key="4">
    <source>
        <dbReference type="PROSITE" id="PS00774"/>
    </source>
</evidence>
<dbReference type="GO" id="GO:0004568">
    <property type="term" value="F:chitinase activity"/>
    <property type="evidence" value="ECO:0007669"/>
    <property type="project" value="InterPro"/>
</dbReference>
<keyword evidence="1" id="KW-0611">Plant defense</keyword>
<dbReference type="InterPro" id="IPR023346">
    <property type="entry name" value="Lysozyme-like_dom_sf"/>
</dbReference>
<dbReference type="Pfam" id="PF00182">
    <property type="entry name" value="Glyco_hydro_19"/>
    <property type="match status" value="1"/>
</dbReference>
<sequence length="577" mass="64672">MKFLVLLLLHFLFCSVSAVQDTLFQEVHFDVNTAATITLAAEALIEGHCDQVIEVDTDGTEAVTASLPIRISDKVSLVTESERSADAPYLENSAREARLIAGNSFARGSAALYSLQGRRMAETALDRNGVTELPLSSLSHGIYFLRLTGQNEQKTIRLIHQSGGPVFADGRSSQRPPNAPTRSARICNAEHAVYSISVAPQDTDYVPLEGILLTLDEDGIVGTDGDLVISDDTISISLENTGVVERFQELLDEETYEELFPNRYGFGRGNSPWDGDDAAKIESDGDFDFYTYESLLNAVRELADIRIEVWLREGVNYAQKIKWFNEATGESREMITHPDYNAEWNISKEEILSSSFSYADFCNVGDFETRQRELAAFLANISHETTGQGSDFYPKTWGLYWIEEARWQKGSTDLDYRDEGHAVYPPSAGKSYHGRGPIQISWNYNYGQVSEFLYGDKQILLDNPHWVIENDHTGDGQPDATLAFKTAIWFWMYPQAPKPSCHAVMTGLWEPTEEDIAARRHESKFGMTANIINGGLECGNGDGDYRVTNRAGYYKRYAEIMDILIEDYLDCGNMGYY</sequence>
<organism evidence="5 6">
    <name type="scientific">Chitinivibrio alkaliphilus ACht1</name>
    <dbReference type="NCBI Taxonomy" id="1313304"/>
    <lineage>
        <taxon>Bacteria</taxon>
        <taxon>Pseudomonadati</taxon>
        <taxon>Fibrobacterota</taxon>
        <taxon>Chitinivibrionia</taxon>
        <taxon>Chitinivibrionales</taxon>
        <taxon>Chitinivibrionaceae</taxon>
        <taxon>Chitinivibrio</taxon>
    </lineage>
</organism>
<protein>
    <submittedName>
        <fullName evidence="5">Chitinase, GH19 family</fullName>
    </submittedName>
</protein>
<dbReference type="NCBIfam" id="TIGR04183">
    <property type="entry name" value="Por_Secre_tail"/>
    <property type="match status" value="1"/>
</dbReference>
<dbReference type="PANTHER" id="PTHR22595:SF79">
    <property type="entry name" value="CHITINASE 12"/>
    <property type="match status" value="1"/>
</dbReference>
<name>U7DCE2_9BACT</name>
<evidence type="ECO:0000256" key="1">
    <source>
        <dbReference type="ARBA" id="ARBA00022821"/>
    </source>
</evidence>
<dbReference type="eggNOG" id="COG3979">
    <property type="taxonomic scope" value="Bacteria"/>
</dbReference>
<gene>
    <name evidence="5" type="ORF">CALK_0031</name>
</gene>
<dbReference type="Gene3D" id="3.30.20.10">
    <property type="entry name" value="Endochitinase, domain 2"/>
    <property type="match status" value="1"/>
</dbReference>
<dbReference type="GO" id="GO:0006952">
    <property type="term" value="P:defense response"/>
    <property type="evidence" value="ECO:0007669"/>
    <property type="project" value="UniProtKB-KW"/>
</dbReference>
<feature type="chain" id="PRO_5004679146" evidence="3">
    <location>
        <begin position="19"/>
        <end position="577"/>
    </location>
</feature>
<dbReference type="SUPFAM" id="SSF53955">
    <property type="entry name" value="Lysozyme-like"/>
    <property type="match status" value="1"/>
</dbReference>
<evidence type="ECO:0000256" key="2">
    <source>
        <dbReference type="ARBA" id="ARBA00023157"/>
    </source>
</evidence>
<dbReference type="PATRIC" id="fig|1313304.3.peg.28"/>
<dbReference type="InterPro" id="IPR000726">
    <property type="entry name" value="Glyco_hydro_19_cat"/>
</dbReference>
<dbReference type="STRING" id="1313304.CALK_0031"/>
<dbReference type="GO" id="GO:0006032">
    <property type="term" value="P:chitin catabolic process"/>
    <property type="evidence" value="ECO:0007669"/>
    <property type="project" value="InterPro"/>
</dbReference>
<feature type="signal peptide" evidence="3">
    <location>
        <begin position="1"/>
        <end position="18"/>
    </location>
</feature>
<reference evidence="5 6" key="1">
    <citation type="journal article" date="2013" name="Environ. Microbiol.">
        <title>Genome analysis of Chitinivibrio alkaliphilus gen. nov., sp. nov., a novel extremely haloalkaliphilic anaerobic chitinolytic bacterium from the candidate phylum Termite Group 3.</title>
        <authorList>
            <person name="Sorokin D.Y."/>
            <person name="Gumerov V.M."/>
            <person name="Rakitin A.L."/>
            <person name="Beletsky A.V."/>
            <person name="Damste J.S."/>
            <person name="Muyzer G."/>
            <person name="Mardanov A.V."/>
            <person name="Ravin N.V."/>
        </authorList>
    </citation>
    <scope>NUCLEOTIDE SEQUENCE [LARGE SCALE GENOMIC DNA]</scope>
    <source>
        <strain evidence="5 6">ACht1</strain>
    </source>
</reference>
<dbReference type="EMBL" id="ASJR01000001">
    <property type="protein sequence ID" value="ERP39243.1"/>
    <property type="molecule type" value="Genomic_DNA"/>
</dbReference>
<accession>U7DCE2</accession>
<evidence type="ECO:0000256" key="3">
    <source>
        <dbReference type="SAM" id="SignalP"/>
    </source>
</evidence>
<dbReference type="Gene3D" id="1.10.530.10">
    <property type="match status" value="1"/>
</dbReference>